<evidence type="ECO:0000256" key="4">
    <source>
        <dbReference type="ARBA" id="ARBA00023136"/>
    </source>
</evidence>
<feature type="transmembrane region" description="Helical" evidence="5">
    <location>
        <begin position="413"/>
        <end position="444"/>
    </location>
</feature>
<dbReference type="AlphaFoldDB" id="A0A1W6R292"/>
<feature type="transmembrane region" description="Helical" evidence="5">
    <location>
        <begin position="191"/>
        <end position="208"/>
    </location>
</feature>
<keyword evidence="4 5" id="KW-0472">Membrane</keyword>
<feature type="transmembrane region" description="Helical" evidence="5">
    <location>
        <begin position="82"/>
        <end position="101"/>
    </location>
</feature>
<dbReference type="InterPro" id="IPR001750">
    <property type="entry name" value="ND/Mrp_TM"/>
</dbReference>
<feature type="transmembrane region" description="Helical" evidence="5">
    <location>
        <begin position="464"/>
        <end position="484"/>
    </location>
</feature>
<feature type="transmembrane region" description="Helical" evidence="5">
    <location>
        <begin position="284"/>
        <end position="303"/>
    </location>
</feature>
<feature type="transmembrane region" description="Helical" evidence="5">
    <location>
        <begin position="164"/>
        <end position="185"/>
    </location>
</feature>
<feature type="transmembrane region" description="Helical" evidence="5">
    <location>
        <begin position="215"/>
        <end position="233"/>
    </location>
</feature>
<reference evidence="7" key="1">
    <citation type="journal article" date="2017" name="Genome Biol. Evol.">
        <title>Mitochondrial Genome Evolution and a Novel RNA Editing System in Deep-Branching Heteroloboseids.</title>
        <authorList>
            <person name="Yang J."/>
            <person name="Harding T."/>
            <person name="Kamikawa R."/>
            <person name="Simpson A.G.B."/>
            <person name="Roger A.J."/>
        </authorList>
    </citation>
    <scope>NUCLEOTIDE SEQUENCE</scope>
    <source>
        <strain evidence="7">AS12B</strain>
    </source>
</reference>
<keyword evidence="7" id="KW-0496">Mitochondrion</keyword>
<feature type="transmembrane region" description="Helical" evidence="5">
    <location>
        <begin position="44"/>
        <end position="62"/>
    </location>
</feature>
<feature type="domain" description="NADH:quinone oxidoreductase/Mrp antiporter transmembrane" evidence="6">
    <location>
        <begin position="129"/>
        <end position="438"/>
    </location>
</feature>
<accession>A0A1W6R292</accession>
<proteinExistence type="predicted"/>
<sequence length="501" mass="57005">MSNLILECLMGEILIVLNFVILVIYYGFVTMSKQYNYFVTLKQNSGLPALIVLSVILIQFHYPFEDLFLTDYGILISQYNNYLKLTINILVLVVFIISYVYTKHLKLNNFENNMLILSIQIGSMILITSNNIILLYLSLELVAISGYLLVSINRIDTNNIEAGLKYFIVGSVSSGMFLVGLSLLYGCTGLVNINEIFIYLITGNIALLRESIASFYLILSCFFIIGALLFKIYSAPFHLWISDIYEGTPSHSLFFISSIPTLSYSIILIKFLRVFSMAIPLHNGLMFISFLSIILGSFGALFQRKMKRLVAYSSIVHTGYFTLCLSTFLKGEVLGLYSFFFYYFVYLLNTGLIFASLCQNSTTYVNFFEKRQLSSLSHYKGIYLLNSLYTLNFAISFLSLAGIPPFLGFFGKLYLIMSLIVSECSIWIAIAFILMAVLGCYYYLNVVKNMYFNISKNFHYIDYNINNSIVISSIVLLFFCFLLMSNNYGIIISSVTLSFLL</sequence>
<comment type="subcellular location">
    <subcellularLocation>
        <location evidence="1">Membrane</location>
        <topology evidence="1">Multi-pass membrane protein</topology>
    </subcellularLocation>
</comment>
<dbReference type="Pfam" id="PF00361">
    <property type="entry name" value="Proton_antipo_M"/>
    <property type="match status" value="1"/>
</dbReference>
<organism evidence="7">
    <name type="scientific">Pharyngomonas kirbyi</name>
    <dbReference type="NCBI Taxonomy" id="63601"/>
    <lineage>
        <taxon>Eukaryota</taxon>
        <taxon>Discoba</taxon>
        <taxon>Heterolobosea</taxon>
        <taxon>Pharyngomonada</taxon>
        <taxon>Pharyngomonas</taxon>
    </lineage>
</organism>
<evidence type="ECO:0000259" key="6">
    <source>
        <dbReference type="Pfam" id="PF00361"/>
    </source>
</evidence>
<feature type="transmembrane region" description="Helical" evidence="5">
    <location>
        <begin position="133"/>
        <end position="152"/>
    </location>
</feature>
<gene>
    <name evidence="7" type="primary">nad2</name>
</gene>
<name>A0A1W6R292_9EUKA</name>
<evidence type="ECO:0000256" key="3">
    <source>
        <dbReference type="ARBA" id="ARBA00022989"/>
    </source>
</evidence>
<feature type="transmembrane region" description="Helical" evidence="5">
    <location>
        <begin position="253"/>
        <end position="272"/>
    </location>
</feature>
<dbReference type="GO" id="GO:0016020">
    <property type="term" value="C:membrane"/>
    <property type="evidence" value="ECO:0007669"/>
    <property type="project" value="UniProtKB-SubCell"/>
</dbReference>
<feature type="transmembrane region" description="Helical" evidence="5">
    <location>
        <begin position="13"/>
        <end position="32"/>
    </location>
</feature>
<feature type="transmembrane region" description="Helical" evidence="5">
    <location>
        <begin position="382"/>
        <end position="401"/>
    </location>
</feature>
<evidence type="ECO:0000256" key="5">
    <source>
        <dbReference type="SAM" id="Phobius"/>
    </source>
</evidence>
<dbReference type="RefSeq" id="YP_009370843.1">
    <property type="nucleotide sequence ID" value="NC_034798.1"/>
</dbReference>
<protein>
    <submittedName>
        <fullName evidence="7">NADH dehydrogenase subunit 2</fullName>
    </submittedName>
</protein>
<evidence type="ECO:0000313" key="7">
    <source>
        <dbReference type="EMBL" id="ARO48009.1"/>
    </source>
</evidence>
<dbReference type="GeneID" id="32891826"/>
<geneLocation type="mitochondrion" evidence="7"/>
<evidence type="ECO:0000256" key="1">
    <source>
        <dbReference type="ARBA" id="ARBA00004141"/>
    </source>
</evidence>
<evidence type="ECO:0000256" key="2">
    <source>
        <dbReference type="ARBA" id="ARBA00022692"/>
    </source>
</evidence>
<dbReference type="EMBL" id="KX891215">
    <property type="protein sequence ID" value="ARO48009.1"/>
    <property type="molecule type" value="Genomic_DNA"/>
</dbReference>
<dbReference type="PANTHER" id="PTHR22773">
    <property type="entry name" value="NADH DEHYDROGENASE"/>
    <property type="match status" value="1"/>
</dbReference>
<keyword evidence="2 5" id="KW-0812">Transmembrane</keyword>
<keyword evidence="3 5" id="KW-1133">Transmembrane helix</keyword>
<feature type="transmembrane region" description="Helical" evidence="5">
    <location>
        <begin position="341"/>
        <end position="362"/>
    </location>
</feature>